<evidence type="ECO:0000313" key="3">
    <source>
        <dbReference type="EMBL" id="TXE11758.1"/>
    </source>
</evidence>
<dbReference type="InterPro" id="IPR015421">
    <property type="entry name" value="PyrdxlP-dep_Trfase_major"/>
</dbReference>
<evidence type="ECO:0000256" key="2">
    <source>
        <dbReference type="RuleBase" id="RU004508"/>
    </source>
</evidence>
<protein>
    <submittedName>
        <fullName evidence="3">DegT/DnrJ/EryC1/StrS family aminotransferase</fullName>
    </submittedName>
</protein>
<name>A0A5C7ASU7_9FLAO</name>
<keyword evidence="2" id="KW-0663">Pyridoxal phosphate</keyword>
<dbReference type="GO" id="GO:0008483">
    <property type="term" value="F:transaminase activity"/>
    <property type="evidence" value="ECO:0007669"/>
    <property type="project" value="UniProtKB-KW"/>
</dbReference>
<dbReference type="AlphaFoldDB" id="A0A5C7ASU7"/>
<evidence type="ECO:0000256" key="1">
    <source>
        <dbReference type="ARBA" id="ARBA00037999"/>
    </source>
</evidence>
<dbReference type="Gene3D" id="3.40.640.10">
    <property type="entry name" value="Type I PLP-dependent aspartate aminotransferase-like (Major domain)"/>
    <property type="match status" value="1"/>
</dbReference>
<dbReference type="GO" id="GO:0030170">
    <property type="term" value="F:pyridoxal phosphate binding"/>
    <property type="evidence" value="ECO:0007669"/>
    <property type="project" value="TreeGrafter"/>
</dbReference>
<dbReference type="PANTHER" id="PTHR30244:SF34">
    <property type="entry name" value="DTDP-4-AMINO-4,6-DIDEOXYGALACTOSE TRANSAMINASE"/>
    <property type="match status" value="1"/>
</dbReference>
<dbReference type="SUPFAM" id="SSF53383">
    <property type="entry name" value="PLP-dependent transferases"/>
    <property type="match status" value="1"/>
</dbReference>
<keyword evidence="4" id="KW-1185">Reference proteome</keyword>
<dbReference type="RefSeq" id="WP_147133398.1">
    <property type="nucleotide sequence ID" value="NZ_VOSC01000019.1"/>
</dbReference>
<dbReference type="InterPro" id="IPR015422">
    <property type="entry name" value="PyrdxlP-dep_Trfase_small"/>
</dbReference>
<reference evidence="4" key="1">
    <citation type="submission" date="2019-08" db="EMBL/GenBank/DDBJ databases">
        <title>Seonamhaeicola sediminis sp. nov., isolated from marine sediment.</title>
        <authorList>
            <person name="Cao W.R."/>
        </authorList>
    </citation>
    <scope>NUCLEOTIDE SEQUENCE [LARGE SCALE GENOMIC DNA]</scope>
    <source>
        <strain evidence="4">Gy8</strain>
    </source>
</reference>
<dbReference type="OrthoDB" id="9804264at2"/>
<dbReference type="Gene3D" id="3.90.1150.10">
    <property type="entry name" value="Aspartate Aminotransferase, domain 1"/>
    <property type="match status" value="1"/>
</dbReference>
<dbReference type="Pfam" id="PF01041">
    <property type="entry name" value="DegT_DnrJ_EryC1"/>
    <property type="match status" value="1"/>
</dbReference>
<organism evidence="3 4">
    <name type="scientific">Seonamhaeicola algicola</name>
    <dbReference type="NCBI Taxonomy" id="1719036"/>
    <lineage>
        <taxon>Bacteria</taxon>
        <taxon>Pseudomonadati</taxon>
        <taxon>Bacteroidota</taxon>
        <taxon>Flavobacteriia</taxon>
        <taxon>Flavobacteriales</taxon>
        <taxon>Flavobacteriaceae</taxon>
    </lineage>
</organism>
<dbReference type="Proteomes" id="UP000321790">
    <property type="component" value="Unassembled WGS sequence"/>
</dbReference>
<dbReference type="CDD" id="cd00616">
    <property type="entry name" value="AHBA_syn"/>
    <property type="match status" value="1"/>
</dbReference>
<accession>A0A5C7ASU7</accession>
<evidence type="ECO:0000313" key="4">
    <source>
        <dbReference type="Proteomes" id="UP000321790"/>
    </source>
</evidence>
<dbReference type="PANTHER" id="PTHR30244">
    <property type="entry name" value="TRANSAMINASE"/>
    <property type="match status" value="1"/>
</dbReference>
<dbReference type="InterPro" id="IPR015424">
    <property type="entry name" value="PyrdxlP-dep_Trfase"/>
</dbReference>
<proteinExistence type="inferred from homology"/>
<comment type="similarity">
    <text evidence="1 2">Belongs to the DegT/DnrJ/EryC1 family.</text>
</comment>
<gene>
    <name evidence="3" type="ORF">FUA26_06735</name>
</gene>
<keyword evidence="3" id="KW-0808">Transferase</keyword>
<dbReference type="EMBL" id="VOSC01000019">
    <property type="protein sequence ID" value="TXE11758.1"/>
    <property type="molecule type" value="Genomic_DNA"/>
</dbReference>
<dbReference type="GO" id="GO:0000271">
    <property type="term" value="P:polysaccharide biosynthetic process"/>
    <property type="evidence" value="ECO:0007669"/>
    <property type="project" value="TreeGrafter"/>
</dbReference>
<comment type="caution">
    <text evidence="3">The sequence shown here is derived from an EMBL/GenBank/DDBJ whole genome shotgun (WGS) entry which is preliminary data.</text>
</comment>
<sequence length="397" mass="44024">MPGFELFGDLERKHLNDVLENGVLMRYGFDAMRNGHYKAKELENKLSETFQTNHVQLVSSGTAAVTVALASAGVGAGHEVIMPTFTFVASFEAIMALGAIPVLVDVDDTLCLNPKAVQEAITPKTKAIMVVQMCGSMANMGALQTIAQKHNVLLVEDACQAIGGTYKGKPLGSIGHLGCFSFDFVKTITCGEGGAVITNNEQYYLNADHYSDHGHDHIGNDRGAETHPFLGYNFRISELHAAVGLAQVQRLPEFLQIQKRNLNILKEALANIKEVTFRTVPQGGEESGAFFNFFLPNLETARKVIDGFKNGGVDACWNYFDNNWHYIRKWDHLKQLKSLYPISKEVKDGLKHLETKSFEMSDHYIGRNISCLIKLSWTEEEVRARGQKMAEIIKAVL</sequence>
<keyword evidence="3" id="KW-0032">Aminotransferase</keyword>
<dbReference type="InterPro" id="IPR000653">
    <property type="entry name" value="DegT/StrS_aminotransferase"/>
</dbReference>